<feature type="zinc finger region" description="C3H1-type" evidence="5">
    <location>
        <begin position="1"/>
        <end position="27"/>
    </location>
</feature>
<dbReference type="SMART" id="SM00356">
    <property type="entry name" value="ZnF_C3H1"/>
    <property type="match status" value="3"/>
</dbReference>
<keyword evidence="3 5" id="KW-0863">Zinc-finger</keyword>
<dbReference type="PROSITE" id="PS50103">
    <property type="entry name" value="ZF_C3H1"/>
    <property type="match status" value="3"/>
</dbReference>
<evidence type="ECO:0000313" key="9">
    <source>
        <dbReference type="Proteomes" id="UP000290189"/>
    </source>
</evidence>
<keyword evidence="8" id="KW-0496">Mitochondrion</keyword>
<evidence type="ECO:0000313" key="8">
    <source>
        <dbReference type="EMBL" id="SPQ93411.1"/>
    </source>
</evidence>
<feature type="region of interest" description="Disordered" evidence="6">
    <location>
        <begin position="64"/>
        <end position="84"/>
    </location>
</feature>
<evidence type="ECO:0000259" key="7">
    <source>
        <dbReference type="PROSITE" id="PS50103"/>
    </source>
</evidence>
<dbReference type="InterPro" id="IPR036855">
    <property type="entry name" value="Znf_CCCH_sf"/>
</dbReference>
<dbReference type="InterPro" id="IPR045877">
    <property type="entry name" value="ZFP36-like"/>
</dbReference>
<accession>A0A3P3XZN9</accession>
<dbReference type="Gene3D" id="4.10.1000.10">
    <property type="entry name" value="Zinc finger, CCCH-type"/>
    <property type="match status" value="2"/>
</dbReference>
<protein>
    <recommendedName>
        <fullName evidence="7">C3H1-type domain-containing protein</fullName>
    </recommendedName>
</protein>
<evidence type="ECO:0000256" key="6">
    <source>
        <dbReference type="SAM" id="MobiDB-lite"/>
    </source>
</evidence>
<keyword evidence="1 5" id="KW-0479">Metal-binding</keyword>
<geneLocation type="mitochondrion" evidence="8"/>
<feature type="domain" description="C3H1-type" evidence="7">
    <location>
        <begin position="166"/>
        <end position="194"/>
    </location>
</feature>
<feature type="zinc finger region" description="C3H1-type" evidence="5">
    <location>
        <begin position="128"/>
        <end position="156"/>
    </location>
</feature>
<keyword evidence="4 5" id="KW-0862">Zinc</keyword>
<evidence type="ECO:0000256" key="4">
    <source>
        <dbReference type="ARBA" id="ARBA00022833"/>
    </source>
</evidence>
<name>A0A3P3XZN9_PLABS</name>
<dbReference type="PANTHER" id="PTHR12547">
    <property type="entry name" value="CCCH ZINC FINGER/TIS11-RELATED"/>
    <property type="match status" value="1"/>
</dbReference>
<feature type="region of interest" description="Disordered" evidence="6">
    <location>
        <begin position="198"/>
        <end position="217"/>
    </location>
</feature>
<reference evidence="8 9" key="1">
    <citation type="submission" date="2018-03" db="EMBL/GenBank/DDBJ databases">
        <authorList>
            <person name="Fogelqvist J."/>
        </authorList>
    </citation>
    <scope>NUCLEOTIDE SEQUENCE [LARGE SCALE GENOMIC DNA]</scope>
</reference>
<keyword evidence="2" id="KW-0677">Repeat</keyword>
<dbReference type="PANTHER" id="PTHR12547:SF18">
    <property type="entry name" value="PROTEIN TIS11"/>
    <property type="match status" value="1"/>
</dbReference>
<gene>
    <name evidence="8" type="ORF">PLBR_LOCUS626</name>
</gene>
<dbReference type="Gene3D" id="6.10.250.3220">
    <property type="match status" value="1"/>
</dbReference>
<dbReference type="AlphaFoldDB" id="A0A3P3XZN9"/>
<feature type="domain" description="C3H1-type" evidence="7">
    <location>
        <begin position="128"/>
        <end position="156"/>
    </location>
</feature>
<dbReference type="FunFam" id="4.10.1000.10:FF:000001">
    <property type="entry name" value="zinc finger CCCH domain-containing protein 15-like"/>
    <property type="match status" value="1"/>
</dbReference>
<evidence type="ECO:0000256" key="1">
    <source>
        <dbReference type="ARBA" id="ARBA00022723"/>
    </source>
</evidence>
<dbReference type="Pfam" id="PF00642">
    <property type="entry name" value="zf-CCCH"/>
    <property type="match status" value="3"/>
</dbReference>
<feature type="domain" description="C3H1-type" evidence="7">
    <location>
        <begin position="1"/>
        <end position="27"/>
    </location>
</feature>
<dbReference type="GO" id="GO:0008270">
    <property type="term" value="F:zinc ion binding"/>
    <property type="evidence" value="ECO:0007669"/>
    <property type="project" value="UniProtKB-KW"/>
</dbReference>
<evidence type="ECO:0000256" key="3">
    <source>
        <dbReference type="ARBA" id="ARBA00022771"/>
    </source>
</evidence>
<feature type="compositionally biased region" description="Polar residues" evidence="6">
    <location>
        <begin position="201"/>
        <end position="215"/>
    </location>
</feature>
<dbReference type="Proteomes" id="UP000290189">
    <property type="component" value="Unassembled WGS sequence"/>
</dbReference>
<dbReference type="InterPro" id="IPR000571">
    <property type="entry name" value="Znf_CCCH"/>
</dbReference>
<organism evidence="8 9">
    <name type="scientific">Plasmodiophora brassicae</name>
    <name type="common">Clubroot disease agent</name>
    <dbReference type="NCBI Taxonomy" id="37360"/>
    <lineage>
        <taxon>Eukaryota</taxon>
        <taxon>Sar</taxon>
        <taxon>Rhizaria</taxon>
        <taxon>Endomyxa</taxon>
        <taxon>Phytomyxea</taxon>
        <taxon>Plasmodiophorida</taxon>
        <taxon>Plasmodiophoridae</taxon>
        <taxon>Plasmodiophora</taxon>
    </lineage>
</organism>
<sequence length="282" mass="30936">MMPVCRAFAKTGQCPNGDKCFMVHQRPAATSLRAPLLMPRSVSTTPRLLSNAALVQMQSSGTWRSSASSSSWRAPAIDNNRPQVTTSRAWPLTLSDRIWGPPTVAPRPAALSRNTSTASTTSLAKSDLYKTELCRSWSQMNTCPYGAKCQFAHGAEELRPVQRHPKYKTVDCKQYKATGTCSFGSRCVFVHEESERRVLPTETTASTPAKQSADQPWQPAEIRAPYIHPDSQAAPAPATKRFTRFSDLNTATNTEADLVKRLESAFPTFGDSLVRSPTAADK</sequence>
<evidence type="ECO:0000256" key="2">
    <source>
        <dbReference type="ARBA" id="ARBA00022737"/>
    </source>
</evidence>
<feature type="compositionally biased region" description="Low complexity" evidence="6">
    <location>
        <begin position="64"/>
        <end position="74"/>
    </location>
</feature>
<evidence type="ECO:0000256" key="5">
    <source>
        <dbReference type="PROSITE-ProRule" id="PRU00723"/>
    </source>
</evidence>
<dbReference type="SUPFAM" id="SSF90229">
    <property type="entry name" value="CCCH zinc finger"/>
    <property type="match status" value="3"/>
</dbReference>
<dbReference type="GO" id="GO:0003729">
    <property type="term" value="F:mRNA binding"/>
    <property type="evidence" value="ECO:0007669"/>
    <property type="project" value="InterPro"/>
</dbReference>
<dbReference type="EMBL" id="OVEO01000001">
    <property type="protein sequence ID" value="SPQ93411.1"/>
    <property type="molecule type" value="Genomic_DNA"/>
</dbReference>
<feature type="zinc finger region" description="C3H1-type" evidence="5">
    <location>
        <begin position="166"/>
        <end position="194"/>
    </location>
</feature>
<proteinExistence type="predicted"/>